<dbReference type="InterPro" id="IPR029056">
    <property type="entry name" value="Ribokinase-like"/>
</dbReference>
<evidence type="ECO:0000256" key="2">
    <source>
        <dbReference type="ARBA" id="ARBA00022679"/>
    </source>
</evidence>
<gene>
    <name evidence="5" type="ORF">RR45_GL000397</name>
    <name evidence="6" type="ORF">SAMN02746068_00544</name>
</gene>
<dbReference type="SUPFAM" id="SSF53613">
    <property type="entry name" value="Ribokinase-like"/>
    <property type="match status" value="1"/>
</dbReference>
<dbReference type="OrthoDB" id="9813569at2"/>
<accession>A0A1K2H825</accession>
<reference evidence="6 7" key="2">
    <citation type="submission" date="2016-11" db="EMBL/GenBank/DDBJ databases">
        <authorList>
            <person name="Jaros S."/>
            <person name="Januszkiewicz K."/>
            <person name="Wedrychowicz H."/>
        </authorList>
    </citation>
    <scope>NUCLEOTIDE SEQUENCE [LARGE SCALE GENOMIC DNA]</scope>
    <source>
        <strain evidence="6 7">DSM 22330</strain>
    </source>
</reference>
<evidence type="ECO:0000313" key="7">
    <source>
        <dbReference type="Proteomes" id="UP000185655"/>
    </source>
</evidence>
<dbReference type="PANTHER" id="PTHR43320">
    <property type="entry name" value="SUGAR KINASE"/>
    <property type="match status" value="1"/>
</dbReference>
<feature type="domain" description="Carbohydrate kinase PfkB" evidence="4">
    <location>
        <begin position="1"/>
        <end position="313"/>
    </location>
</feature>
<keyword evidence="3 6" id="KW-0418">Kinase</keyword>
<organism evidence="6 7">
    <name type="scientific">Pseudolactococcus chungangensis CAU 28 = DSM 22330</name>
    <dbReference type="NCBI Taxonomy" id="1122154"/>
    <lineage>
        <taxon>Bacteria</taxon>
        <taxon>Bacillati</taxon>
        <taxon>Bacillota</taxon>
        <taxon>Bacilli</taxon>
        <taxon>Lactobacillales</taxon>
        <taxon>Streptococcaceae</taxon>
        <taxon>Pseudolactococcus</taxon>
    </lineage>
</organism>
<evidence type="ECO:0000256" key="1">
    <source>
        <dbReference type="ARBA" id="ARBA00010688"/>
    </source>
</evidence>
<dbReference type="AlphaFoldDB" id="A0A1K2H825"/>
<evidence type="ECO:0000313" key="5">
    <source>
        <dbReference type="EMBL" id="PCS02884.1"/>
    </source>
</evidence>
<dbReference type="STRING" id="1122154.SAMN02746068_00544"/>
<dbReference type="EMBL" id="JXJT01000012">
    <property type="protein sequence ID" value="PCS02884.1"/>
    <property type="molecule type" value="Genomic_DNA"/>
</dbReference>
<dbReference type="CDD" id="cd01166">
    <property type="entry name" value="KdgK"/>
    <property type="match status" value="1"/>
</dbReference>
<comment type="similarity">
    <text evidence="1">Belongs to the carbohydrate kinase PfkB family.</text>
</comment>
<evidence type="ECO:0000256" key="3">
    <source>
        <dbReference type="ARBA" id="ARBA00022777"/>
    </source>
</evidence>
<dbReference type="Pfam" id="PF00294">
    <property type="entry name" value="PfkB"/>
    <property type="match status" value="1"/>
</dbReference>
<keyword evidence="8" id="KW-1185">Reference proteome</keyword>
<dbReference type="Proteomes" id="UP000185655">
    <property type="component" value="Unassembled WGS sequence"/>
</dbReference>
<dbReference type="GO" id="GO:0016301">
    <property type="term" value="F:kinase activity"/>
    <property type="evidence" value="ECO:0007669"/>
    <property type="project" value="UniProtKB-KW"/>
</dbReference>
<name>A0A1K2H825_9LACT</name>
<reference evidence="5 8" key="1">
    <citation type="submission" date="2014-12" db="EMBL/GenBank/DDBJ databases">
        <title>Draft genome sequences of 10 type strains of Lactococcus.</title>
        <authorList>
            <person name="Sun Z."/>
            <person name="Zhong Z."/>
            <person name="Liu W."/>
            <person name="Zhang W."/>
            <person name="Zhang H."/>
        </authorList>
    </citation>
    <scope>NUCLEOTIDE SEQUENCE [LARGE SCALE GENOMIC DNA]</scope>
    <source>
        <strain evidence="5 8">DSM 22330</strain>
    </source>
</reference>
<sequence length="334" mass="37113">MKNILAFGEVMLRLCPQHYKMLDQTDTLDMSYSGTGLNILSGLARNGVQTSLLTVLPENPVGHAAAASIRKLGVQDNHLIFKGSHIGTYLLEMGYGNRPSQVTYLNRSESAFCTTEISDSQMKAALANVDLVHICGIALSTSKIGRENALRLAKITTTMSIPLCFDFNYRMSLVKPEERSSLIADYKQILNEASIVIGGKKDLTLLLEMPFDEEHESLADLYQRFVHDYDLTYFCGTEKSAQGHFKLVRGFLADKENIVFSDDKVVTTYDRIGTGDAFAAGIIQGLIDQCSLQEMVDFAITSTQLAHTTYGDSPILTKSFIQEKMKYDDLDVMR</sequence>
<dbReference type="PANTHER" id="PTHR43320:SF2">
    <property type="entry name" value="2-DEHYDRO-3-DEOXYGLUCONOKINASE_2-DEHYDRO-3-DEOXYGALACTONOKINASE"/>
    <property type="match status" value="1"/>
</dbReference>
<dbReference type="Gene3D" id="3.40.1190.20">
    <property type="match status" value="1"/>
</dbReference>
<keyword evidence="2" id="KW-0808">Transferase</keyword>
<evidence type="ECO:0000313" key="8">
    <source>
        <dbReference type="Proteomes" id="UP000218979"/>
    </source>
</evidence>
<evidence type="ECO:0000259" key="4">
    <source>
        <dbReference type="Pfam" id="PF00294"/>
    </source>
</evidence>
<protein>
    <submittedName>
        <fullName evidence="5">2-dehydro-3-deoxygluconate kinase</fullName>
    </submittedName>
    <submittedName>
        <fullName evidence="6">2-dehydro-3-deoxygluconokinase</fullName>
    </submittedName>
</protein>
<evidence type="ECO:0000313" key="6">
    <source>
        <dbReference type="EMBL" id="SFZ72018.1"/>
    </source>
</evidence>
<dbReference type="InterPro" id="IPR011611">
    <property type="entry name" value="PfkB_dom"/>
</dbReference>
<dbReference type="Proteomes" id="UP000218979">
    <property type="component" value="Unassembled WGS sequence"/>
</dbReference>
<dbReference type="EMBL" id="FPKS01000002">
    <property type="protein sequence ID" value="SFZ72018.1"/>
    <property type="molecule type" value="Genomic_DNA"/>
</dbReference>
<dbReference type="RefSeq" id="WP_031366651.1">
    <property type="nucleotide sequence ID" value="NZ_FPKS01000002.1"/>
</dbReference>
<dbReference type="InterPro" id="IPR052700">
    <property type="entry name" value="Carb_kinase_PfkB-like"/>
</dbReference>
<proteinExistence type="inferred from homology"/>